<dbReference type="Proteomes" id="UP001181313">
    <property type="component" value="Unassembled WGS sequence"/>
</dbReference>
<dbReference type="RefSeq" id="WP_093545585.1">
    <property type="nucleotide sequence ID" value="NZ_JAVSGH010000049.1"/>
</dbReference>
<dbReference type="EMBL" id="JAVSGH010000049">
    <property type="protein sequence ID" value="MDT3728307.1"/>
    <property type="molecule type" value="Genomic_DNA"/>
</dbReference>
<protein>
    <recommendedName>
        <fullName evidence="4">Transposase</fullName>
    </recommendedName>
</protein>
<feature type="region of interest" description="Disordered" evidence="1">
    <location>
        <begin position="1"/>
        <end position="49"/>
    </location>
</feature>
<gene>
    <name evidence="2" type="ORF">ROS62_26865</name>
</gene>
<comment type="caution">
    <text evidence="2">The sequence shown here is derived from an EMBL/GenBank/DDBJ whole genome shotgun (WGS) entry which is preliminary data.</text>
</comment>
<evidence type="ECO:0000313" key="3">
    <source>
        <dbReference type="Proteomes" id="UP001181313"/>
    </source>
</evidence>
<feature type="compositionally biased region" description="Low complexity" evidence="1">
    <location>
        <begin position="31"/>
        <end position="49"/>
    </location>
</feature>
<evidence type="ECO:0008006" key="4">
    <source>
        <dbReference type="Google" id="ProtNLM"/>
    </source>
</evidence>
<sequence length="100" mass="11222">MIVFSPFTSRRHRKGLRPGHPGQEALPASTGPPRAWRRGAGPAQARPAAVVSRSWIGGDGGYDLQKEQDQRRGIQRVDRDADHEIVRVQPFSRRLTRARC</sequence>
<accession>A0ABU3I5S5</accession>
<name>A0ABU3I5S5_9ACTN</name>
<reference evidence="2" key="1">
    <citation type="submission" date="2024-05" db="EMBL/GenBank/DDBJ databases">
        <title>30 novel species of actinomycetes from the DSMZ collection.</title>
        <authorList>
            <person name="Nouioui I."/>
        </authorList>
    </citation>
    <scope>NUCLEOTIDE SEQUENCE</scope>
    <source>
        <strain evidence="2">DSM 41972</strain>
    </source>
</reference>
<evidence type="ECO:0000256" key="1">
    <source>
        <dbReference type="SAM" id="MobiDB-lite"/>
    </source>
</evidence>
<keyword evidence="3" id="KW-1185">Reference proteome</keyword>
<proteinExistence type="predicted"/>
<organism evidence="2 3">
    <name type="scientific">Streptomyces althioticus subsp. attaecolombicae</name>
    <dbReference type="NCBI Taxonomy" id="3075534"/>
    <lineage>
        <taxon>Bacteria</taxon>
        <taxon>Bacillati</taxon>
        <taxon>Actinomycetota</taxon>
        <taxon>Actinomycetes</taxon>
        <taxon>Kitasatosporales</taxon>
        <taxon>Streptomycetaceae</taxon>
        <taxon>Streptomyces</taxon>
        <taxon>Streptomyces althioticus group</taxon>
    </lineage>
</organism>
<evidence type="ECO:0000313" key="2">
    <source>
        <dbReference type="EMBL" id="MDT3728307.1"/>
    </source>
</evidence>